<evidence type="ECO:0000313" key="3">
    <source>
        <dbReference type="Proteomes" id="UP000239590"/>
    </source>
</evidence>
<keyword evidence="1" id="KW-0812">Transmembrane</keyword>
<reference evidence="3" key="1">
    <citation type="submission" date="2018-02" db="EMBL/GenBank/DDBJ databases">
        <title>Genome sequencing of Solimonas sp. HR-BB.</title>
        <authorList>
            <person name="Lee Y."/>
            <person name="Jeon C.O."/>
        </authorList>
    </citation>
    <scope>NUCLEOTIDE SEQUENCE [LARGE SCALE GENOMIC DNA]</scope>
    <source>
        <strain evidence="3">HR-U</strain>
    </source>
</reference>
<keyword evidence="1" id="KW-0472">Membrane</keyword>
<dbReference type="Proteomes" id="UP000239590">
    <property type="component" value="Unassembled WGS sequence"/>
</dbReference>
<dbReference type="AlphaFoldDB" id="A0A2S7IK27"/>
<accession>A0A2S7IK27</accession>
<feature type="transmembrane region" description="Helical" evidence="1">
    <location>
        <begin position="62"/>
        <end position="78"/>
    </location>
</feature>
<feature type="transmembrane region" description="Helical" evidence="1">
    <location>
        <begin position="84"/>
        <end position="104"/>
    </location>
</feature>
<dbReference type="EMBL" id="PTRA01000001">
    <property type="protein sequence ID" value="PQA58113.1"/>
    <property type="molecule type" value="Genomic_DNA"/>
</dbReference>
<keyword evidence="3" id="KW-1185">Reference proteome</keyword>
<feature type="transmembrane region" description="Helical" evidence="1">
    <location>
        <begin position="111"/>
        <end position="131"/>
    </location>
</feature>
<gene>
    <name evidence="2" type="ORF">C5O19_00015</name>
</gene>
<proteinExistence type="predicted"/>
<comment type="caution">
    <text evidence="2">The sequence shown here is derived from an EMBL/GenBank/DDBJ whole genome shotgun (WGS) entry which is preliminary data.</text>
</comment>
<sequence length="136" mass="15713">MFYKLLRIMMRALLVLLTFLVVVPAFKGNVCLFVFPVVLIDVGVVLVLLQFIPMQEVGWHDLLGWLLLWTIRVLILKGSFQSSYVGRAVVLLALPLLYTVLLVPRIQYLSWNFYVFNFAFVAYVLVAILKIRNSDY</sequence>
<feature type="transmembrane region" description="Helical" evidence="1">
    <location>
        <begin position="37"/>
        <end position="55"/>
    </location>
</feature>
<evidence type="ECO:0000313" key="2">
    <source>
        <dbReference type="EMBL" id="PQA58113.1"/>
    </source>
</evidence>
<evidence type="ECO:0000256" key="1">
    <source>
        <dbReference type="SAM" id="Phobius"/>
    </source>
</evidence>
<organism evidence="2 3">
    <name type="scientific">Siphonobacter curvatus</name>
    <dbReference type="NCBI Taxonomy" id="2094562"/>
    <lineage>
        <taxon>Bacteria</taxon>
        <taxon>Pseudomonadati</taxon>
        <taxon>Bacteroidota</taxon>
        <taxon>Cytophagia</taxon>
        <taxon>Cytophagales</taxon>
        <taxon>Cytophagaceae</taxon>
        <taxon>Siphonobacter</taxon>
    </lineage>
</organism>
<keyword evidence="1" id="KW-1133">Transmembrane helix</keyword>
<protein>
    <submittedName>
        <fullName evidence="2">Uncharacterized protein</fullName>
    </submittedName>
</protein>
<name>A0A2S7IK27_9BACT</name>